<dbReference type="PATRIC" id="fig|1423739.3.peg.1891"/>
<keyword evidence="5 13" id="KW-0255">Endonuclease</keyword>
<keyword evidence="4" id="KW-0479">Metal-binding</keyword>
<dbReference type="RefSeq" id="WP_057866106.1">
    <property type="nucleotide sequence ID" value="NZ_AZEY01000105.1"/>
</dbReference>
<dbReference type="GO" id="GO:0051607">
    <property type="term" value="P:defense response to virus"/>
    <property type="evidence" value="ECO:0007669"/>
    <property type="project" value="UniProtKB-UniRule"/>
</dbReference>
<dbReference type="HAMAP" id="MF_01480">
    <property type="entry name" value="Cas9"/>
    <property type="match status" value="1"/>
</dbReference>
<evidence type="ECO:0000256" key="8">
    <source>
        <dbReference type="ARBA" id="ARBA00022884"/>
    </source>
</evidence>
<keyword evidence="7" id="KW-0460">Magnesium</keyword>
<name>A0A0R1S2S1_9LACO</name>
<dbReference type="InterPro" id="IPR033114">
    <property type="entry name" value="HNH_CAS9"/>
</dbReference>
<organism evidence="15 16">
    <name type="scientific">Lentilactobacillus diolivorans DSM 14421</name>
    <dbReference type="NCBI Taxonomy" id="1423739"/>
    <lineage>
        <taxon>Bacteria</taxon>
        <taxon>Bacillati</taxon>
        <taxon>Bacillota</taxon>
        <taxon>Bacilli</taxon>
        <taxon>Lactobacillales</taxon>
        <taxon>Lactobacillaceae</taxon>
        <taxon>Lentilactobacillus</taxon>
    </lineage>
</organism>
<proteinExistence type="inferred from homology"/>
<dbReference type="Pfam" id="PF22702">
    <property type="entry name" value="Cas9_RuvC"/>
    <property type="match status" value="1"/>
</dbReference>
<comment type="function">
    <text evidence="13">CRISPR (clustered regularly interspaced short palindromic repeat) is an adaptive immune system that provides protection against mobile genetic elements (viruses, transposable elements and conjugative plasmids). CRISPR clusters contain spacers, sequences complementary to antecedent mobile elements, and target invading nucleic acids. CRISPR clusters are transcribed and processed into CRISPR RNA (crRNA). In type II CRISPR systems correct processing of pre-crRNA requires a trans-encoded small RNA (tracrRNA), endogenous ribonuclease 3 (rnc) and this protein. The tracrRNA serves as a guide for ribonuclease 3-aided processing of pre-crRNA. Subsequently Cas9/crRNA/tracrRNA endonucleolytically cleaves linear or circular dsDNA target complementary to the spacer; Cas9 is inactive in the absence of the 2 guide RNAs (gRNA). Cas9 recognizes the protospacer adjacent motif (PAM) in the CRISPR repeat sequences to help distinguish self versus nonself, as targets within the bacterial CRISPR locus do not have PAMs. PAM recognition is also required for catalytic activity.</text>
</comment>
<dbReference type="InterPro" id="IPR036397">
    <property type="entry name" value="RNaseH_sf"/>
</dbReference>
<evidence type="ECO:0000256" key="3">
    <source>
        <dbReference type="ARBA" id="ARBA00022722"/>
    </source>
</evidence>
<evidence type="ECO:0000256" key="2">
    <source>
        <dbReference type="ARBA" id="ARBA00005244"/>
    </source>
</evidence>
<evidence type="ECO:0000256" key="11">
    <source>
        <dbReference type="ARBA" id="ARBA00023211"/>
    </source>
</evidence>
<reference evidence="15 16" key="1">
    <citation type="journal article" date="2015" name="Genome Announc.">
        <title>Expanding the biotechnology potential of lactobacilli through comparative genomics of 213 strains and associated genera.</title>
        <authorList>
            <person name="Sun Z."/>
            <person name="Harris H.M."/>
            <person name="McCann A."/>
            <person name="Guo C."/>
            <person name="Argimon S."/>
            <person name="Zhang W."/>
            <person name="Yang X."/>
            <person name="Jeffery I.B."/>
            <person name="Cooney J.C."/>
            <person name="Kagawa T.F."/>
            <person name="Liu W."/>
            <person name="Song Y."/>
            <person name="Salvetti E."/>
            <person name="Wrobel A."/>
            <person name="Rasinkangas P."/>
            <person name="Parkhill J."/>
            <person name="Rea M.C."/>
            <person name="O'Sullivan O."/>
            <person name="Ritari J."/>
            <person name="Douillard F.P."/>
            <person name="Paul Ross R."/>
            <person name="Yang R."/>
            <person name="Briner A.E."/>
            <person name="Felis G.E."/>
            <person name="de Vos W.M."/>
            <person name="Barrangou R."/>
            <person name="Klaenhammer T.R."/>
            <person name="Caufield P.W."/>
            <person name="Cui Y."/>
            <person name="Zhang H."/>
            <person name="O'Toole P.W."/>
        </authorList>
    </citation>
    <scope>NUCLEOTIDE SEQUENCE [LARGE SCALE GENOMIC DNA]</scope>
    <source>
        <strain evidence="15 16">DSM 14421</strain>
    </source>
</reference>
<comment type="subunit">
    <text evidence="12 13">Monomer. Binds crRNA and tracrRNA.</text>
</comment>
<keyword evidence="9 13" id="KW-0051">Antiviral defense</keyword>
<evidence type="ECO:0000256" key="6">
    <source>
        <dbReference type="ARBA" id="ARBA00022801"/>
    </source>
</evidence>
<keyword evidence="3 13" id="KW-0540">Nuclease</keyword>
<feature type="active site" description="Proton acceptor for HNH nuclease domain" evidence="13">
    <location>
        <position position="851"/>
    </location>
</feature>
<comment type="similarity">
    <text evidence="13">Belongs to the CRISPR-associated Cas9 family.</text>
</comment>
<feature type="domain" description="HNH Cas9-type" evidence="14">
    <location>
        <begin position="774"/>
        <end position="931"/>
    </location>
</feature>
<evidence type="ECO:0000313" key="16">
    <source>
        <dbReference type="Proteomes" id="UP000052013"/>
    </source>
</evidence>
<evidence type="ECO:0000256" key="12">
    <source>
        <dbReference type="ARBA" id="ARBA00046380"/>
    </source>
</evidence>
<dbReference type="Pfam" id="PF16593">
    <property type="entry name" value="Cas9-BH"/>
    <property type="match status" value="1"/>
</dbReference>
<evidence type="ECO:0000256" key="13">
    <source>
        <dbReference type="HAMAP-Rule" id="MF_01480"/>
    </source>
</evidence>
<dbReference type="EMBL" id="AZEY01000105">
    <property type="protein sequence ID" value="KRL62937.1"/>
    <property type="molecule type" value="Genomic_DNA"/>
</dbReference>
<dbReference type="InterPro" id="IPR028629">
    <property type="entry name" value="Cas9"/>
</dbReference>
<dbReference type="GO" id="GO:0004519">
    <property type="term" value="F:endonuclease activity"/>
    <property type="evidence" value="ECO:0007669"/>
    <property type="project" value="UniProtKB-UniRule"/>
</dbReference>
<gene>
    <name evidence="13" type="primary">cas9</name>
    <name evidence="15" type="ORF">FC85_GL001808</name>
</gene>
<dbReference type="Pfam" id="PF16592">
    <property type="entry name" value="Cas9_REC"/>
    <property type="match status" value="1"/>
</dbReference>
<comment type="caution">
    <text evidence="15">The sequence shown here is derived from an EMBL/GenBank/DDBJ whole genome shotgun (WGS) entry which is preliminary data.</text>
</comment>
<sequence length="1363" mass="157127">MRGNYHIGLDIGTSSIGWAVIDDNAKVMRAKGKTAIGARLYNEGQTAADRRLFRTTRRRLNRRKWRLKLLDEIFDPYITPVDAAFFARLKQSNLSPKDQNRDWTGSMLFPDRTDRKFHKDYPTIYHLRHKLMTEDHQFDIREIYLAIHHIVKYRGNFLNTTPVSSFSVSDVKFDEQFDRLNELYAAVSPDEPFAINGDNSKAIETLLLSDETKKFDKQKQSAKLILSETGDKALDKENTKVATQISKAILGYKTQLDVLLKYDAINSSAWKIELDDENIDDTLPGLLSQLDENRQEMVSIIQNLYAQVTLNQIVPNGMSLSESMIEKYNAHRDHLKLLKQLEDKIDDPKKKKGLEAAYDAYVGKNMKVANQDVFYASVKKNLDDSDLAKQIADLIEAQKFMPKQRTSQNGVIPHQLHQLELDQIIENQSKYYPWLTAANPNPKRIHQAKYKLDELVAFRIPYYVGPLVTPEEQEKSANQVFAWMKRKQPGTITPWNFDQKVDRMASANRFIRRMTTKDTYLIGEDVLPDASLIYERFKVLNELNLVKANYHRLAPAQKQAAYRDLFENQKSISTKKLQNYLVDQGYFTAKPKITGLSDPERFNSSLGTYIDFKEIFGDQVDNPDRQDDYEKIIEWSTVFEDRQIYEAKLRTLDWLTEDQIQALKTKRYNGWGRLSKKLLTGIVDENGERIIDVLWNTNQNFMQVQSQESFAKRIHEANAKQMKVTGVEDILADAYTSPQNKKAIRQVIRVVDDIQKAMGGVAPTSVSIEFTRSEDQNPRRTQSRESQLQNTFKVDAKEIVDSDLVTELETVSKSKKGLTDRLYLYFTQLGKDMYTGDPLNIDELSTYDIDHILPQAFIKDDSLDNRVLVSKAVNNGKSNNVPVKLFGGKMGGFWKELADHRLISKRKLKHLLTDPDTIDKYTMRGFIRRQLVETSQVIKLVAQILGDKYQNDDTKIIEVTAKMNHQMRENFKLIKNREVNDYHHAVDAYLTAFVGQYLYKRYPKLRPYFVYGNFKKFNEDHVSFRYFNFLHELMDENNKRIVEPETGEVVLEREPAIAYMKRVYHFKFMLISQEVYTRRDAMFNQTIYPAKEANRRKLIAIKHGKPVDVYGGYSGSVDAYMAIVRIHDKKGDKYKVVGVPMRALEILNATHDKKDYDAKLKQILVPKFTKVKKSRKTGEITKKVEDFEIVLGKVMYRQLVIDGDKKFMVGSSTYLYNARQLVLSDSSLDTLASKGTLDSDADSKRLVAVYDEIVEKVDKYFPLYDKNAFRSGLHKGRDKYLLLPNRSTFNGAKKVHSGKREILNEILNGLHANATLGGLKDLKISTPFGKMQGQSGIPLSSNTIICYQSPTGLFEHRVSLKDL</sequence>
<keyword evidence="6 13" id="KW-0378">Hydrolase</keyword>
<evidence type="ECO:0000256" key="9">
    <source>
        <dbReference type="ARBA" id="ARBA00023118"/>
    </source>
</evidence>
<dbReference type="Pfam" id="PF16595">
    <property type="entry name" value="Cas9_PI"/>
    <property type="match status" value="1"/>
</dbReference>
<evidence type="ECO:0000256" key="7">
    <source>
        <dbReference type="ARBA" id="ARBA00022842"/>
    </source>
</evidence>
<dbReference type="InterPro" id="IPR032239">
    <property type="entry name" value="Cas9-BH"/>
</dbReference>
<protein>
    <recommendedName>
        <fullName evidence="13">CRISPR-associated endonuclease Cas9</fullName>
        <ecNumber evidence="13">3.1.-.-</ecNumber>
    </recommendedName>
</protein>
<dbReference type="STRING" id="1423739.FC85_GL001808"/>
<comment type="domain">
    <text evidence="13">Has 2 endonuclease domains. The discontinuous RuvC-like domain cleaves the target DNA noncomplementary to crRNA while the HNH nuclease domain cleaves the target DNA complementary to crRNA.</text>
</comment>
<dbReference type="InterPro" id="IPR003615">
    <property type="entry name" value="HNH_nuc"/>
</dbReference>
<comment type="cofactor">
    <cofactor evidence="1">
        <name>Mg(2+)</name>
        <dbReference type="ChEBI" id="CHEBI:18420"/>
    </cofactor>
</comment>
<evidence type="ECO:0000259" key="14">
    <source>
        <dbReference type="PROSITE" id="PS51749"/>
    </source>
</evidence>
<dbReference type="InterPro" id="IPR032240">
    <property type="entry name" value="Cas9_REC"/>
</dbReference>
<dbReference type="GO" id="GO:0003723">
    <property type="term" value="F:RNA binding"/>
    <property type="evidence" value="ECO:0007669"/>
    <property type="project" value="UniProtKB-UniRule"/>
</dbReference>
<keyword evidence="11" id="KW-0464">Manganese</keyword>
<dbReference type="InterPro" id="IPR055228">
    <property type="entry name" value="Cas9_RuvC"/>
</dbReference>
<evidence type="ECO:0000313" key="15">
    <source>
        <dbReference type="EMBL" id="KRL62937.1"/>
    </source>
</evidence>
<dbReference type="EC" id="3.1.-.-" evidence="13"/>
<accession>A0A0R1S2S1</accession>
<dbReference type="GO" id="GO:0003677">
    <property type="term" value="F:DNA binding"/>
    <property type="evidence" value="ECO:0007669"/>
    <property type="project" value="UniProtKB-UniRule"/>
</dbReference>
<comment type="similarity">
    <text evidence="2">Belongs to the CRISPR-associated protein Cas9 family. Subtype II-A subfamily.</text>
</comment>
<dbReference type="Proteomes" id="UP000052013">
    <property type="component" value="Unassembled WGS sequence"/>
</dbReference>
<comment type="caution">
    <text evidence="13">Lacks conserved residue(s) required for the propagation of feature annotation.</text>
</comment>
<evidence type="ECO:0000256" key="5">
    <source>
        <dbReference type="ARBA" id="ARBA00022759"/>
    </source>
</evidence>
<dbReference type="GO" id="GO:0043571">
    <property type="term" value="P:maintenance of CRISPR repeat elements"/>
    <property type="evidence" value="ECO:0007669"/>
    <property type="project" value="UniProtKB-UniRule"/>
</dbReference>
<feature type="active site" description="For RuvC-like nuclease domain" evidence="13">
    <location>
        <position position="10"/>
    </location>
</feature>
<dbReference type="GO" id="GO:0046872">
    <property type="term" value="F:metal ion binding"/>
    <property type="evidence" value="ECO:0007669"/>
    <property type="project" value="UniProtKB-UniRule"/>
</dbReference>
<evidence type="ECO:0000256" key="10">
    <source>
        <dbReference type="ARBA" id="ARBA00023125"/>
    </source>
</evidence>
<dbReference type="GO" id="GO:0016787">
    <property type="term" value="F:hydrolase activity"/>
    <property type="evidence" value="ECO:0007669"/>
    <property type="project" value="UniProtKB-KW"/>
</dbReference>
<dbReference type="NCBIfam" id="TIGR01865">
    <property type="entry name" value="cas_Csn1"/>
    <property type="match status" value="1"/>
</dbReference>
<dbReference type="Pfam" id="PF13395">
    <property type="entry name" value="HNH_4"/>
    <property type="match status" value="1"/>
</dbReference>
<evidence type="ECO:0000256" key="1">
    <source>
        <dbReference type="ARBA" id="ARBA00001946"/>
    </source>
</evidence>
<keyword evidence="8 13" id="KW-0694">RNA-binding</keyword>
<evidence type="ECO:0000256" key="4">
    <source>
        <dbReference type="ARBA" id="ARBA00022723"/>
    </source>
</evidence>
<dbReference type="Gene3D" id="3.30.420.10">
    <property type="entry name" value="Ribonuclease H-like superfamily/Ribonuclease H"/>
    <property type="match status" value="1"/>
</dbReference>
<keyword evidence="10 13" id="KW-0238">DNA-binding</keyword>
<dbReference type="PROSITE" id="PS51749">
    <property type="entry name" value="HNH_CAS9"/>
    <property type="match status" value="1"/>
</dbReference>
<dbReference type="InterPro" id="IPR032237">
    <property type="entry name" value="Cas9_PI"/>
</dbReference>